<feature type="binding site" evidence="10">
    <location>
        <position position="191"/>
    </location>
    <ligand>
        <name>NAD(+)</name>
        <dbReference type="ChEBI" id="CHEBI:57540"/>
    </ligand>
</feature>
<dbReference type="SUPFAM" id="SSF53720">
    <property type="entry name" value="ALDH-like"/>
    <property type="match status" value="1"/>
</dbReference>
<evidence type="ECO:0000313" key="15">
    <source>
        <dbReference type="Proteomes" id="UP001147653"/>
    </source>
</evidence>
<dbReference type="Gene3D" id="3.40.50.1980">
    <property type="entry name" value="Nitrogenase molybdenum iron protein domain"/>
    <property type="match status" value="2"/>
</dbReference>
<dbReference type="CDD" id="cd06572">
    <property type="entry name" value="Histidinol_dh"/>
    <property type="match status" value="1"/>
</dbReference>
<evidence type="ECO:0000256" key="13">
    <source>
        <dbReference type="RuleBase" id="RU004175"/>
    </source>
</evidence>
<dbReference type="PANTHER" id="PTHR21256">
    <property type="entry name" value="HISTIDINOL DEHYDROGENASE HDH"/>
    <property type="match status" value="1"/>
</dbReference>
<evidence type="ECO:0000256" key="9">
    <source>
        <dbReference type="PIRSR" id="PIRSR000099-1"/>
    </source>
</evidence>
<keyword evidence="15" id="KW-1185">Reference proteome</keyword>
<evidence type="ECO:0000256" key="1">
    <source>
        <dbReference type="ARBA" id="ARBA00003850"/>
    </source>
</evidence>
<feature type="binding site" evidence="11">
    <location>
        <position position="262"/>
    </location>
    <ligand>
        <name>substrate</name>
    </ligand>
</feature>
<dbReference type="Gene3D" id="1.20.5.1300">
    <property type="match status" value="1"/>
</dbReference>
<dbReference type="AlphaFoldDB" id="A0A9X3S9R8"/>
<keyword evidence="5 12" id="KW-0479">Metal-binding</keyword>
<name>A0A9X3S9R8_9ACTN</name>
<evidence type="ECO:0000256" key="10">
    <source>
        <dbReference type="PIRSR" id="PIRSR000099-2"/>
    </source>
</evidence>
<keyword evidence="6 12" id="KW-0862">Zinc</keyword>
<dbReference type="InterPro" id="IPR016161">
    <property type="entry name" value="Ald_DH/histidinol_DH"/>
</dbReference>
<feature type="binding site" evidence="11">
    <location>
        <position position="328"/>
    </location>
    <ligand>
        <name>substrate</name>
    </ligand>
</feature>
<dbReference type="PANTHER" id="PTHR21256:SF14">
    <property type="entry name" value="HISTIDINOL DEHYDROGENASE"/>
    <property type="match status" value="1"/>
</dbReference>
<dbReference type="InterPro" id="IPR012131">
    <property type="entry name" value="Hstdl_DH"/>
</dbReference>
<proteinExistence type="inferred from homology"/>
<gene>
    <name evidence="14" type="primary">hisD</name>
    <name evidence="14" type="ORF">OJ997_25445</name>
</gene>
<feature type="binding site" evidence="11">
    <location>
        <position position="259"/>
    </location>
    <ligand>
        <name>substrate</name>
    </ligand>
</feature>
<comment type="pathway">
    <text evidence="2">Amino-acid biosynthesis; L-histidine biosynthesis; L-histidine from 5-phospho-alpha-D-ribose 1-diphosphate: step 9/9.</text>
</comment>
<evidence type="ECO:0000256" key="3">
    <source>
        <dbReference type="ARBA" id="ARBA00010178"/>
    </source>
</evidence>
<dbReference type="FunFam" id="3.40.50.1980:FF:000001">
    <property type="entry name" value="Histidinol dehydrogenase"/>
    <property type="match status" value="1"/>
</dbReference>
<accession>A0A9X3S9R8</accession>
<evidence type="ECO:0000256" key="11">
    <source>
        <dbReference type="PIRSR" id="PIRSR000099-3"/>
    </source>
</evidence>
<dbReference type="PRINTS" id="PR00083">
    <property type="entry name" value="HOLDHDRGNASE"/>
</dbReference>
<comment type="similarity">
    <text evidence="3 8 13">Belongs to the histidinol dehydrogenase family.</text>
</comment>
<feature type="binding site" evidence="11">
    <location>
        <position position="417"/>
    </location>
    <ligand>
        <name>substrate</name>
    </ligand>
</feature>
<feature type="binding site" evidence="11">
    <location>
        <position position="361"/>
    </location>
    <ligand>
        <name>substrate</name>
    </ligand>
</feature>
<dbReference type="GO" id="GO:0004399">
    <property type="term" value="F:histidinol dehydrogenase activity"/>
    <property type="evidence" value="ECO:0007669"/>
    <property type="project" value="InterPro"/>
</dbReference>
<protein>
    <recommendedName>
        <fullName evidence="4">Histidinol dehydrogenase</fullName>
    </recommendedName>
</protein>
<dbReference type="InterPro" id="IPR001692">
    <property type="entry name" value="Histidinol_DH_CS"/>
</dbReference>
<feature type="binding site" evidence="11">
    <location>
        <position position="422"/>
    </location>
    <ligand>
        <name>substrate</name>
    </ligand>
</feature>
<sequence>MITRQLLDDPELLFLKRPEVERVGEDPAIVERVSAILLDIERGGEDALRRYARELDGWEGDFELTRGEIEAAEALVPETLREHLQRSRERTEAFARAQRSTLQDLEVEVAPGVIAGHRLVPVSSVGAYLPAGRVPLLASPFMTVLVPKVAGVGTVVACAPPQRDGGGIHPSLVYSTTICGADRIFALGGVQALAAMAFGLGGIDPVDMVVGAGNAYVAEAKRQLYGRVGIDLLAGPSEVAVLADETADAELVAADLLGQAEHGPTSPVALVTTSEELGRAVRAEVTRQLEELATADVAGAAWRDHGAIIVTPDREAAAAVSDQLAPEHLEVQTADDDWFHDRLRNYGSLFLGERATVAFSDKGVTGTNHVLPTGHAARYTGGLSVARFLKPLTYQRIEDDAATTPIAEAVVAISATEGLAAHGATAAKRLARVGVR</sequence>
<dbReference type="PIRSF" id="PIRSF000099">
    <property type="entry name" value="Histidinol_dh"/>
    <property type="match status" value="1"/>
</dbReference>
<evidence type="ECO:0000256" key="5">
    <source>
        <dbReference type="ARBA" id="ARBA00022723"/>
    </source>
</evidence>
<keyword evidence="10" id="KW-0520">NAD</keyword>
<dbReference type="Pfam" id="PF00815">
    <property type="entry name" value="Histidinol_dh"/>
    <property type="match status" value="1"/>
</dbReference>
<keyword evidence="7 8" id="KW-0560">Oxidoreductase</keyword>
<reference evidence="14" key="1">
    <citation type="submission" date="2022-10" db="EMBL/GenBank/DDBJ databases">
        <title>The WGS of Solirubrobacter phytolaccae KCTC 29190.</title>
        <authorList>
            <person name="Jiang Z."/>
        </authorList>
    </citation>
    <scope>NUCLEOTIDE SEQUENCE</scope>
    <source>
        <strain evidence="14">KCTC 29190</strain>
    </source>
</reference>
<comment type="cofactor">
    <cofactor evidence="12">
        <name>Zn(2+)</name>
        <dbReference type="ChEBI" id="CHEBI:29105"/>
    </cofactor>
    <text evidence="12">Binds 1 zinc ion per subunit.</text>
</comment>
<evidence type="ECO:0000256" key="7">
    <source>
        <dbReference type="ARBA" id="ARBA00023002"/>
    </source>
</evidence>
<feature type="binding site" evidence="10">
    <location>
        <position position="214"/>
    </location>
    <ligand>
        <name>NAD(+)</name>
        <dbReference type="ChEBI" id="CHEBI:57540"/>
    </ligand>
</feature>
<dbReference type="GO" id="GO:0005829">
    <property type="term" value="C:cytosol"/>
    <property type="evidence" value="ECO:0007669"/>
    <property type="project" value="TreeGrafter"/>
</dbReference>
<feature type="binding site" evidence="12">
    <location>
        <position position="422"/>
    </location>
    <ligand>
        <name>Zn(2+)</name>
        <dbReference type="ChEBI" id="CHEBI:29105"/>
    </ligand>
</feature>
<organism evidence="14 15">
    <name type="scientific">Solirubrobacter phytolaccae</name>
    <dbReference type="NCBI Taxonomy" id="1404360"/>
    <lineage>
        <taxon>Bacteria</taxon>
        <taxon>Bacillati</taxon>
        <taxon>Actinomycetota</taxon>
        <taxon>Thermoleophilia</taxon>
        <taxon>Solirubrobacterales</taxon>
        <taxon>Solirubrobacteraceae</taxon>
        <taxon>Solirubrobacter</taxon>
    </lineage>
</organism>
<dbReference type="PROSITE" id="PS00611">
    <property type="entry name" value="HISOL_DEHYDROGENASE"/>
    <property type="match status" value="1"/>
</dbReference>
<dbReference type="EMBL" id="JAPDDP010000058">
    <property type="protein sequence ID" value="MDA0183679.1"/>
    <property type="molecule type" value="Genomic_DNA"/>
</dbReference>
<feature type="binding site" evidence="12">
    <location>
        <position position="259"/>
    </location>
    <ligand>
        <name>Zn(2+)</name>
        <dbReference type="ChEBI" id="CHEBI:29105"/>
    </ligand>
</feature>
<feature type="binding site" evidence="10">
    <location>
        <position position="128"/>
    </location>
    <ligand>
        <name>NAD(+)</name>
        <dbReference type="ChEBI" id="CHEBI:57540"/>
    </ligand>
</feature>
<dbReference type="NCBIfam" id="TIGR00069">
    <property type="entry name" value="hisD"/>
    <property type="match status" value="1"/>
</dbReference>
<evidence type="ECO:0000256" key="4">
    <source>
        <dbReference type="ARBA" id="ARBA00016531"/>
    </source>
</evidence>
<dbReference type="RefSeq" id="WP_270028093.1">
    <property type="nucleotide sequence ID" value="NZ_JAPDDP010000058.1"/>
</dbReference>
<dbReference type="GO" id="GO:0000105">
    <property type="term" value="P:L-histidine biosynthetic process"/>
    <property type="evidence" value="ECO:0007669"/>
    <property type="project" value="InterPro"/>
</dbReference>
<evidence type="ECO:0000256" key="12">
    <source>
        <dbReference type="PIRSR" id="PIRSR000099-4"/>
    </source>
</evidence>
<feature type="binding site" evidence="12">
    <location>
        <position position="262"/>
    </location>
    <ligand>
        <name>Zn(2+)</name>
        <dbReference type="ChEBI" id="CHEBI:29105"/>
    </ligand>
</feature>
<evidence type="ECO:0000256" key="8">
    <source>
        <dbReference type="PIRNR" id="PIRNR000099"/>
    </source>
</evidence>
<feature type="binding site" evidence="11">
    <location>
        <position position="237"/>
    </location>
    <ligand>
        <name>substrate</name>
    </ligand>
</feature>
<dbReference type="Proteomes" id="UP001147653">
    <property type="component" value="Unassembled WGS sequence"/>
</dbReference>
<feature type="binding site" evidence="12">
    <location>
        <position position="361"/>
    </location>
    <ligand>
        <name>Zn(2+)</name>
        <dbReference type="ChEBI" id="CHEBI:29105"/>
    </ligand>
</feature>
<dbReference type="GO" id="GO:0046872">
    <property type="term" value="F:metal ion binding"/>
    <property type="evidence" value="ECO:0007669"/>
    <property type="project" value="UniProtKB-KW"/>
</dbReference>
<evidence type="ECO:0000256" key="6">
    <source>
        <dbReference type="ARBA" id="ARBA00022833"/>
    </source>
</evidence>
<feature type="active site" description="Proton acceptor" evidence="9">
    <location>
        <position position="328"/>
    </location>
</feature>
<dbReference type="GO" id="GO:0051287">
    <property type="term" value="F:NAD binding"/>
    <property type="evidence" value="ECO:0007669"/>
    <property type="project" value="InterPro"/>
</dbReference>
<comment type="caution">
    <text evidence="14">The sequence shown here is derived from an EMBL/GenBank/DDBJ whole genome shotgun (WGS) entry which is preliminary data.</text>
</comment>
<comment type="function">
    <text evidence="1">Catalyzes the sequential NAD-dependent oxidations of L-histidinol to L-histidinaldehyde and then to L-histidine.</text>
</comment>
<evidence type="ECO:0000313" key="14">
    <source>
        <dbReference type="EMBL" id="MDA0183679.1"/>
    </source>
</evidence>
<feature type="active site" description="Proton acceptor" evidence="9">
    <location>
        <position position="327"/>
    </location>
</feature>
<dbReference type="InterPro" id="IPR022695">
    <property type="entry name" value="Histidinol_DH_monofunct"/>
</dbReference>
<evidence type="ECO:0000256" key="2">
    <source>
        <dbReference type="ARBA" id="ARBA00004940"/>
    </source>
</evidence>